<dbReference type="EMBL" id="CP011280">
    <property type="protein sequence ID" value="AKC95132.1"/>
    <property type="molecule type" value="Genomic_DNA"/>
</dbReference>
<keyword evidence="2 10" id="KW-0690">Ribosome biogenesis</keyword>
<dbReference type="Gene3D" id="3.40.50.300">
    <property type="entry name" value="P-loop containing nucleotide triphosphate hydrolases"/>
    <property type="match status" value="1"/>
</dbReference>
<reference evidence="13 14" key="1">
    <citation type="journal article" date="2012" name="BMC Genomics">
        <title>Genomic sequence analysis and characterization of Sneathia amnii sp. nov.</title>
        <authorList>
            <consortium name="Vaginal Microbiome Consortium (additional members)"/>
            <person name="Harwich M.D.Jr."/>
            <person name="Serrano M.G."/>
            <person name="Fettweis J.M."/>
            <person name="Alves J.M."/>
            <person name="Reimers M.A."/>
            <person name="Buck G.A."/>
            <person name="Jefferson K.K."/>
        </authorList>
    </citation>
    <scope>NUCLEOTIDE SEQUENCE [LARGE SCALE GENOMIC DNA]</scope>
    <source>
        <strain evidence="13 14">SN35</strain>
    </source>
</reference>
<dbReference type="Gene3D" id="1.10.40.50">
    <property type="entry name" value="Probable gtpase engc, domain 3"/>
    <property type="match status" value="1"/>
</dbReference>
<dbReference type="InterPro" id="IPR004881">
    <property type="entry name" value="Ribosome_biogen_GTPase_RsgA"/>
</dbReference>
<dbReference type="PANTHER" id="PTHR32120:SF11">
    <property type="entry name" value="SMALL RIBOSOMAL SUBUNIT BIOGENESIS GTPASE RSGA 1, MITOCHONDRIAL-RELATED"/>
    <property type="match status" value="1"/>
</dbReference>
<feature type="binding site" evidence="10">
    <location>
        <begin position="115"/>
        <end position="118"/>
    </location>
    <ligand>
        <name>GTP</name>
        <dbReference type="ChEBI" id="CHEBI:37565"/>
    </ligand>
</feature>
<dbReference type="InterPro" id="IPR030378">
    <property type="entry name" value="G_CP_dom"/>
</dbReference>
<evidence type="ECO:0000256" key="6">
    <source>
        <dbReference type="ARBA" id="ARBA00022801"/>
    </source>
</evidence>
<feature type="domain" description="CP-type G" evidence="12">
    <location>
        <begin position="66"/>
        <end position="225"/>
    </location>
</feature>
<dbReference type="InterPro" id="IPR012340">
    <property type="entry name" value="NA-bd_OB-fold"/>
</dbReference>
<keyword evidence="9 10" id="KW-0342">GTP-binding</keyword>
<evidence type="ECO:0000256" key="10">
    <source>
        <dbReference type="HAMAP-Rule" id="MF_01820"/>
    </source>
</evidence>
<dbReference type="Pfam" id="PF16745">
    <property type="entry name" value="RsgA_N"/>
    <property type="match status" value="1"/>
</dbReference>
<feature type="binding site" evidence="10">
    <location>
        <position position="250"/>
    </location>
    <ligand>
        <name>Zn(2+)</name>
        <dbReference type="ChEBI" id="CHEBI:29105"/>
    </ligand>
</feature>
<dbReference type="GO" id="GO:0005737">
    <property type="term" value="C:cytoplasm"/>
    <property type="evidence" value="ECO:0007669"/>
    <property type="project" value="UniProtKB-SubCell"/>
</dbReference>
<organism evidence="13 14">
    <name type="scientific">Sneathia vaginalis</name>
    <dbReference type="NCBI Taxonomy" id="187101"/>
    <lineage>
        <taxon>Bacteria</taxon>
        <taxon>Fusobacteriati</taxon>
        <taxon>Fusobacteriota</taxon>
        <taxon>Fusobacteriia</taxon>
        <taxon>Fusobacteriales</taxon>
        <taxon>Leptotrichiaceae</taxon>
        <taxon>Sneathia</taxon>
    </lineage>
</organism>
<dbReference type="PROSITE" id="PS51721">
    <property type="entry name" value="G_CP"/>
    <property type="match status" value="1"/>
</dbReference>
<dbReference type="InterPro" id="IPR027417">
    <property type="entry name" value="P-loop_NTPase"/>
</dbReference>
<evidence type="ECO:0000256" key="5">
    <source>
        <dbReference type="ARBA" id="ARBA00022741"/>
    </source>
</evidence>
<comment type="function">
    <text evidence="10">One of several proteins that assist in the late maturation steps of the functional core of the 30S ribosomal subunit. Helps release RbfA from mature subunits. May play a role in the assembly of ribosomal proteins into the subunit. Circularly permuted GTPase that catalyzes slow GTP hydrolysis, GTPase activity is stimulated by the 30S ribosomal subunit.</text>
</comment>
<evidence type="ECO:0000256" key="9">
    <source>
        <dbReference type="ARBA" id="ARBA00023134"/>
    </source>
</evidence>
<feature type="binding site" evidence="10">
    <location>
        <position position="263"/>
    </location>
    <ligand>
        <name>Zn(2+)</name>
        <dbReference type="ChEBI" id="CHEBI:29105"/>
    </ligand>
</feature>
<comment type="subunit">
    <text evidence="10">Monomer. Associates with 30S ribosomal subunit, binds 16S rRNA.</text>
</comment>
<dbReference type="HAMAP" id="MF_01820">
    <property type="entry name" value="GTPase_RsgA"/>
    <property type="match status" value="1"/>
</dbReference>
<dbReference type="InterPro" id="IPR010914">
    <property type="entry name" value="RsgA_GTPase_dom"/>
</dbReference>
<dbReference type="KEGG" id="sns:VC03_00815"/>
<accession>A0A0E3Z9E5</accession>
<dbReference type="Proteomes" id="UP000033103">
    <property type="component" value="Chromosome"/>
</dbReference>
<evidence type="ECO:0000256" key="3">
    <source>
        <dbReference type="ARBA" id="ARBA00022723"/>
    </source>
</evidence>
<keyword evidence="8 10" id="KW-0694">RNA-binding</keyword>
<feature type="domain" description="EngC GTPase" evidence="11">
    <location>
        <begin position="75"/>
        <end position="223"/>
    </location>
</feature>
<dbReference type="GO" id="GO:0003924">
    <property type="term" value="F:GTPase activity"/>
    <property type="evidence" value="ECO:0007669"/>
    <property type="project" value="UniProtKB-UniRule"/>
</dbReference>
<evidence type="ECO:0000313" key="14">
    <source>
        <dbReference type="Proteomes" id="UP000033103"/>
    </source>
</evidence>
<dbReference type="GO" id="GO:0005525">
    <property type="term" value="F:GTP binding"/>
    <property type="evidence" value="ECO:0007669"/>
    <property type="project" value="UniProtKB-UniRule"/>
</dbReference>
<name>A0A0E3Z9E5_9FUSO</name>
<dbReference type="GO" id="GO:0042274">
    <property type="term" value="P:ribosomal small subunit biogenesis"/>
    <property type="evidence" value="ECO:0007669"/>
    <property type="project" value="UniProtKB-UniRule"/>
</dbReference>
<evidence type="ECO:0000259" key="11">
    <source>
        <dbReference type="PROSITE" id="PS50936"/>
    </source>
</evidence>
<evidence type="ECO:0000256" key="7">
    <source>
        <dbReference type="ARBA" id="ARBA00022833"/>
    </source>
</evidence>
<comment type="subcellular location">
    <subcellularLocation>
        <location evidence="10">Cytoplasm</location>
    </subcellularLocation>
</comment>
<feature type="binding site" evidence="10">
    <location>
        <begin position="168"/>
        <end position="176"/>
    </location>
    <ligand>
        <name>GTP</name>
        <dbReference type="ChEBI" id="CHEBI:37565"/>
    </ligand>
</feature>
<feature type="binding site" evidence="10">
    <location>
        <position position="257"/>
    </location>
    <ligand>
        <name>Zn(2+)</name>
        <dbReference type="ChEBI" id="CHEBI:29105"/>
    </ligand>
</feature>
<dbReference type="PANTHER" id="PTHR32120">
    <property type="entry name" value="SMALL RIBOSOMAL SUBUNIT BIOGENESIS GTPASE RSGA"/>
    <property type="match status" value="1"/>
</dbReference>
<feature type="binding site" evidence="10">
    <location>
        <position position="255"/>
    </location>
    <ligand>
        <name>Zn(2+)</name>
        <dbReference type="ChEBI" id="CHEBI:29105"/>
    </ligand>
</feature>
<keyword evidence="5 10" id="KW-0547">Nucleotide-binding</keyword>
<keyword evidence="7 10" id="KW-0862">Zinc</keyword>
<dbReference type="PATRIC" id="fig|1069640.6.peg.155"/>
<protein>
    <recommendedName>
        <fullName evidence="10">Small ribosomal subunit biogenesis GTPase RsgA</fullName>
        <ecNumber evidence="10">3.6.1.-</ecNumber>
    </recommendedName>
</protein>
<evidence type="ECO:0000313" key="13">
    <source>
        <dbReference type="EMBL" id="AKC95132.1"/>
    </source>
</evidence>
<gene>
    <name evidence="10" type="primary">rsgA</name>
    <name evidence="13" type="ORF">VC03_00815</name>
</gene>
<dbReference type="SUPFAM" id="SSF52540">
    <property type="entry name" value="P-loop containing nucleoside triphosphate hydrolases"/>
    <property type="match status" value="1"/>
</dbReference>
<evidence type="ECO:0000259" key="12">
    <source>
        <dbReference type="PROSITE" id="PS51721"/>
    </source>
</evidence>
<keyword evidence="6 10" id="KW-0378">Hydrolase</keyword>
<dbReference type="AlphaFoldDB" id="A0A0E3Z9E5"/>
<comment type="cofactor">
    <cofactor evidence="10">
        <name>Zn(2+)</name>
        <dbReference type="ChEBI" id="CHEBI:29105"/>
    </cofactor>
    <text evidence="10">Binds 1 zinc ion per subunit.</text>
</comment>
<keyword evidence="4 10" id="KW-0699">rRNA-binding</keyword>
<dbReference type="GO" id="GO:0046872">
    <property type="term" value="F:metal ion binding"/>
    <property type="evidence" value="ECO:0007669"/>
    <property type="project" value="UniProtKB-KW"/>
</dbReference>
<keyword evidence="14" id="KW-1185">Reference proteome</keyword>
<keyword evidence="1 10" id="KW-0963">Cytoplasm</keyword>
<dbReference type="NCBIfam" id="TIGR00157">
    <property type="entry name" value="ribosome small subunit-dependent GTPase A"/>
    <property type="match status" value="1"/>
</dbReference>
<dbReference type="HOGENOM" id="CLU_033617_2_1_0"/>
<evidence type="ECO:0000256" key="8">
    <source>
        <dbReference type="ARBA" id="ARBA00022884"/>
    </source>
</evidence>
<comment type="similarity">
    <text evidence="10">Belongs to the TRAFAC class YlqF/YawG GTPase family. RsgA subfamily.</text>
</comment>
<proteinExistence type="inferred from homology"/>
<evidence type="ECO:0000256" key="4">
    <source>
        <dbReference type="ARBA" id="ARBA00022730"/>
    </source>
</evidence>
<dbReference type="PROSITE" id="PS50936">
    <property type="entry name" value="ENGC_GTPASE"/>
    <property type="match status" value="1"/>
</dbReference>
<dbReference type="Gene3D" id="2.40.50.140">
    <property type="entry name" value="Nucleic acid-binding proteins"/>
    <property type="match status" value="1"/>
</dbReference>
<evidence type="ECO:0000256" key="2">
    <source>
        <dbReference type="ARBA" id="ARBA00022517"/>
    </source>
</evidence>
<dbReference type="EC" id="3.6.1.-" evidence="10"/>
<dbReference type="Pfam" id="PF03193">
    <property type="entry name" value="RsgA_GTPase"/>
    <property type="match status" value="1"/>
</dbReference>
<evidence type="ECO:0000256" key="1">
    <source>
        <dbReference type="ARBA" id="ARBA00022490"/>
    </source>
</evidence>
<dbReference type="STRING" id="187101.VC03_00815"/>
<dbReference type="GO" id="GO:0019843">
    <property type="term" value="F:rRNA binding"/>
    <property type="evidence" value="ECO:0007669"/>
    <property type="project" value="UniProtKB-KW"/>
</dbReference>
<sequence>MKKEVKEIKGYVVGKTQGFYEVKSNDKVYMLKLKGSLKKKNDKLNCIIGDNVEFNDDVIEKIYDRKNYLTRPLIANIDDVALVYAIKDPKFDLTSFQKNLLWIDSKGVNRVLILSKIDLVKKEELEEFLKNLSNIFKDLQIFPISLKENIGTNQLKEFLVGKNIVLSGLSGVGKSSLVNYLMDTRVMSVDTISKKTKKGKNTTIITKYFENKGICIFDTPGYSSIEIPPFKDKREPMHWFNEFSEYIGKCRFRDCLHINEPCCSIKKAVEDGCISKTRYLMYTSIITKEDR</sequence>
<dbReference type="InterPro" id="IPR031944">
    <property type="entry name" value="RsgA_N"/>
</dbReference>
<keyword evidence="3 10" id="KW-0479">Metal-binding</keyword>